<feature type="domain" description="Exonuclease VII large subunit C-terminal" evidence="7">
    <location>
        <begin position="127"/>
        <end position="304"/>
    </location>
</feature>
<accession>A0A9W6LMU1</accession>
<dbReference type="GO" id="GO:0008855">
    <property type="term" value="F:exodeoxyribonuclease VII activity"/>
    <property type="evidence" value="ECO:0007669"/>
    <property type="project" value="UniProtKB-UniRule"/>
</dbReference>
<comment type="subcellular location">
    <subcellularLocation>
        <location evidence="5 6">Cytoplasm</location>
    </subcellularLocation>
</comment>
<reference evidence="9" key="1">
    <citation type="submission" date="2022-12" db="EMBL/GenBank/DDBJ databases">
        <title>Reference genome sequencing for broad-spectrum identification of bacterial and archaeal isolates by mass spectrometry.</title>
        <authorList>
            <person name="Sekiguchi Y."/>
            <person name="Tourlousse D.M."/>
        </authorList>
    </citation>
    <scope>NUCLEOTIDE SEQUENCE</scope>
    <source>
        <strain evidence="9">10succ1</strain>
    </source>
</reference>
<evidence type="ECO:0000259" key="7">
    <source>
        <dbReference type="Pfam" id="PF02601"/>
    </source>
</evidence>
<evidence type="ECO:0000256" key="2">
    <source>
        <dbReference type="ARBA" id="ARBA00022722"/>
    </source>
</evidence>
<protein>
    <recommendedName>
        <fullName evidence="5">Exodeoxyribonuclease 7 large subunit</fullName>
        <ecNumber evidence="5">3.1.11.6</ecNumber>
    </recommendedName>
    <alternativeName>
        <fullName evidence="5">Exodeoxyribonuclease VII large subunit</fullName>
        <shortName evidence="5">Exonuclease VII large subunit</shortName>
    </alternativeName>
</protein>
<keyword evidence="1 5" id="KW-0963">Cytoplasm</keyword>
<dbReference type="PANTHER" id="PTHR30008">
    <property type="entry name" value="EXODEOXYRIBONUCLEASE 7 LARGE SUBUNIT"/>
    <property type="match status" value="1"/>
</dbReference>
<dbReference type="Gene3D" id="2.40.50.1010">
    <property type="match status" value="1"/>
</dbReference>
<feature type="domain" description="OB-fold nucleic acid binding" evidence="8">
    <location>
        <begin position="8"/>
        <end position="103"/>
    </location>
</feature>
<dbReference type="GO" id="GO:0005737">
    <property type="term" value="C:cytoplasm"/>
    <property type="evidence" value="ECO:0007669"/>
    <property type="project" value="UniProtKB-SubCell"/>
</dbReference>
<evidence type="ECO:0000313" key="9">
    <source>
        <dbReference type="EMBL" id="GLI56179.1"/>
    </source>
</evidence>
<dbReference type="Pfam" id="PF02601">
    <property type="entry name" value="Exonuc_VII_L"/>
    <property type="match status" value="2"/>
</dbReference>
<dbReference type="AlphaFoldDB" id="A0A9W6LMU1"/>
<dbReference type="GO" id="GO:0006308">
    <property type="term" value="P:DNA catabolic process"/>
    <property type="evidence" value="ECO:0007669"/>
    <property type="project" value="UniProtKB-UniRule"/>
</dbReference>
<dbReference type="EMBL" id="BSDY01000006">
    <property type="protein sequence ID" value="GLI56179.1"/>
    <property type="molecule type" value="Genomic_DNA"/>
</dbReference>
<dbReference type="PANTHER" id="PTHR30008:SF0">
    <property type="entry name" value="EXODEOXYRIBONUCLEASE 7 LARGE SUBUNIT"/>
    <property type="match status" value="1"/>
</dbReference>
<sequence>MQKKEKIYTVSQLNREVKSYLEGNENFQELFLKGEMSGVNYYKSGHLYFTLKDKKAQVKCAAFNYKYKRIAEDLKEGDVIKLFGDVTLYEARGDYQVLVRHIEKENQMGALFEELEKNKREMAAAGYFDEKYKQKLPKVPQTIGIVTSGTGAAVRDIINTAKLRFPNINIYVYPAKVQGEGASQEIIKGIQTLDNIEEIDVIIAGRGGGSIEDLWCFNEKEVALAYFNAKKPIVSAVGHEIDFLLTDLVADLRASTPTHASEKVVPEKRKLQDEIENRERYMKTILLKYLDRKKHDLIRRQESYGLKGYLKNIRERNVEVTDREEALDRAFGYYLAKKKQEMDVMQERLSGVDPTKIMQMGYSITTYKGKAVKDSSEIPVEGEIETVFSVGRVKSIVKEKM</sequence>
<dbReference type="EC" id="3.1.11.6" evidence="5"/>
<dbReference type="GO" id="GO:0003676">
    <property type="term" value="F:nucleic acid binding"/>
    <property type="evidence" value="ECO:0007669"/>
    <property type="project" value="InterPro"/>
</dbReference>
<dbReference type="InterPro" id="IPR020579">
    <property type="entry name" value="Exonuc_VII_lsu_C"/>
</dbReference>
<proteinExistence type="inferred from homology"/>
<dbReference type="GO" id="GO:0009318">
    <property type="term" value="C:exodeoxyribonuclease VII complex"/>
    <property type="evidence" value="ECO:0007669"/>
    <property type="project" value="UniProtKB-UniRule"/>
</dbReference>
<evidence type="ECO:0000256" key="6">
    <source>
        <dbReference type="RuleBase" id="RU004355"/>
    </source>
</evidence>
<comment type="catalytic activity">
    <reaction evidence="5 6">
        <text>Exonucleolytic cleavage in either 5'- to 3'- or 3'- to 5'-direction to yield nucleoside 5'-phosphates.</text>
        <dbReference type="EC" id="3.1.11.6"/>
    </reaction>
</comment>
<dbReference type="HAMAP" id="MF_00378">
    <property type="entry name" value="Exonuc_7_L"/>
    <property type="match status" value="1"/>
</dbReference>
<evidence type="ECO:0000256" key="1">
    <source>
        <dbReference type="ARBA" id="ARBA00022490"/>
    </source>
</evidence>
<comment type="similarity">
    <text evidence="5 6">Belongs to the XseA family.</text>
</comment>
<evidence type="ECO:0000259" key="8">
    <source>
        <dbReference type="Pfam" id="PF13742"/>
    </source>
</evidence>
<evidence type="ECO:0000313" key="10">
    <source>
        <dbReference type="Proteomes" id="UP001144471"/>
    </source>
</evidence>
<comment type="subunit">
    <text evidence="5">Heterooligomer composed of large and small subunits.</text>
</comment>
<evidence type="ECO:0000256" key="3">
    <source>
        <dbReference type="ARBA" id="ARBA00022801"/>
    </source>
</evidence>
<dbReference type="InterPro" id="IPR003753">
    <property type="entry name" value="Exonuc_VII_L"/>
</dbReference>
<dbReference type="Proteomes" id="UP001144471">
    <property type="component" value="Unassembled WGS sequence"/>
</dbReference>
<keyword evidence="4 5" id="KW-0269">Exonuclease</keyword>
<keyword evidence="2 5" id="KW-0540">Nuclease</keyword>
<evidence type="ECO:0000256" key="5">
    <source>
        <dbReference type="HAMAP-Rule" id="MF_00378"/>
    </source>
</evidence>
<name>A0A9W6LMU1_9FUSO</name>
<evidence type="ECO:0000256" key="4">
    <source>
        <dbReference type="ARBA" id="ARBA00022839"/>
    </source>
</evidence>
<keyword evidence="10" id="KW-1185">Reference proteome</keyword>
<dbReference type="InterPro" id="IPR025824">
    <property type="entry name" value="OB-fold_nuc-bd_dom"/>
</dbReference>
<comment type="function">
    <text evidence="5">Bidirectionally degrades single-stranded DNA into large acid-insoluble oligonucleotides, which are then degraded further into small acid-soluble oligonucleotides.</text>
</comment>
<keyword evidence="3 5" id="KW-0378">Hydrolase</keyword>
<dbReference type="Pfam" id="PF13742">
    <property type="entry name" value="tRNA_anti_2"/>
    <property type="match status" value="1"/>
</dbReference>
<feature type="domain" description="Exonuclease VII large subunit C-terminal" evidence="7">
    <location>
        <begin position="311"/>
        <end position="395"/>
    </location>
</feature>
<dbReference type="RefSeq" id="WP_281835128.1">
    <property type="nucleotide sequence ID" value="NZ_BSDY01000006.1"/>
</dbReference>
<dbReference type="CDD" id="cd04489">
    <property type="entry name" value="ExoVII_LU_OBF"/>
    <property type="match status" value="1"/>
</dbReference>
<organism evidence="9 10">
    <name type="scientific">Propionigenium maris DSM 9537</name>
    <dbReference type="NCBI Taxonomy" id="1123000"/>
    <lineage>
        <taxon>Bacteria</taxon>
        <taxon>Fusobacteriati</taxon>
        <taxon>Fusobacteriota</taxon>
        <taxon>Fusobacteriia</taxon>
        <taxon>Fusobacteriales</taxon>
        <taxon>Fusobacteriaceae</taxon>
        <taxon>Propionigenium</taxon>
    </lineage>
</organism>
<gene>
    <name evidence="5 9" type="primary">xseA</name>
    <name evidence="9" type="ORF">PM10SUCC1_16930</name>
</gene>
<dbReference type="NCBIfam" id="TIGR00237">
    <property type="entry name" value="xseA"/>
    <property type="match status" value="1"/>
</dbReference>
<comment type="caution">
    <text evidence="9">The sequence shown here is derived from an EMBL/GenBank/DDBJ whole genome shotgun (WGS) entry which is preliminary data.</text>
</comment>